<name>A0A0P6XBR4_9CHLR</name>
<dbReference type="AlphaFoldDB" id="A0A0P6XBR4"/>
<accession>A0A0P6XBR4</accession>
<proteinExistence type="predicted"/>
<organism evidence="1 2">
    <name type="scientific">Bellilinea caldifistulae</name>
    <dbReference type="NCBI Taxonomy" id="360411"/>
    <lineage>
        <taxon>Bacteria</taxon>
        <taxon>Bacillati</taxon>
        <taxon>Chloroflexota</taxon>
        <taxon>Anaerolineae</taxon>
        <taxon>Anaerolineales</taxon>
        <taxon>Anaerolineaceae</taxon>
        <taxon>Bellilinea</taxon>
    </lineage>
</organism>
<dbReference type="OrthoDB" id="149761at2"/>
<evidence type="ECO:0000313" key="2">
    <source>
        <dbReference type="Proteomes" id="UP000050514"/>
    </source>
</evidence>
<gene>
    <name evidence="1" type="ORF">AC812_04505</name>
</gene>
<sequence>MEIKLSSIKKALVALFVVFAAIAAVRFVLPMFNTARAEPEPTAVPDGREAAIAGLTALFSTDVTTGYDAWLQSVCAISTENGCAFAELFTNWDRVVVQKCGAPSVTQGRITAAAVKTAPNYALVTGQDPEKRGVDLQFTLTIEPTIFRYYTLEERKEVNKRCVAPNGSMVELPPPIEQNCKAPNRYVEQEEEVEYCVLHEQTFCEQARVLASASLKKSSRDWILNDLANWYPGATLIRPDWNFRYGANQGCDAFNTFRWTLVQEKVQIRDPGFYAMSVSGITSGTPVSPSRSFQIPAGEFDAYLMMTTIIK</sequence>
<reference evidence="1 2" key="1">
    <citation type="submission" date="2015-07" db="EMBL/GenBank/DDBJ databases">
        <title>Draft genome of Bellilinea caldifistulae DSM 17877.</title>
        <authorList>
            <person name="Hemp J."/>
            <person name="Ward L.M."/>
            <person name="Pace L.A."/>
            <person name="Fischer W.W."/>
        </authorList>
    </citation>
    <scope>NUCLEOTIDE SEQUENCE [LARGE SCALE GENOMIC DNA]</scope>
    <source>
        <strain evidence="1 2">GOMI-1</strain>
    </source>
</reference>
<evidence type="ECO:0000313" key="1">
    <source>
        <dbReference type="EMBL" id="KPL77219.1"/>
    </source>
</evidence>
<comment type="caution">
    <text evidence="1">The sequence shown here is derived from an EMBL/GenBank/DDBJ whole genome shotgun (WGS) entry which is preliminary data.</text>
</comment>
<dbReference type="STRING" id="360411.AC812_04505"/>
<keyword evidence="2" id="KW-1185">Reference proteome</keyword>
<dbReference type="RefSeq" id="WP_061914874.1">
    <property type="nucleotide sequence ID" value="NZ_DF967971.1"/>
</dbReference>
<dbReference type="EMBL" id="LGHJ01000010">
    <property type="protein sequence ID" value="KPL77219.1"/>
    <property type="molecule type" value="Genomic_DNA"/>
</dbReference>
<dbReference type="Proteomes" id="UP000050514">
    <property type="component" value="Unassembled WGS sequence"/>
</dbReference>
<protein>
    <submittedName>
        <fullName evidence="1">Uncharacterized protein</fullName>
    </submittedName>
</protein>